<evidence type="ECO:0008006" key="3">
    <source>
        <dbReference type="Google" id="ProtNLM"/>
    </source>
</evidence>
<keyword evidence="2" id="KW-1185">Reference proteome</keyword>
<evidence type="ECO:0000313" key="1">
    <source>
        <dbReference type="EMBL" id="MVO16854.1"/>
    </source>
</evidence>
<reference evidence="1 2" key="1">
    <citation type="submission" date="2019-12" db="EMBL/GenBank/DDBJ databases">
        <authorList>
            <person name="Zhang Y.-J."/>
        </authorList>
    </citation>
    <scope>NUCLEOTIDE SEQUENCE [LARGE SCALE GENOMIC DNA]</scope>
    <source>
        <strain evidence="1 2">CY05</strain>
    </source>
</reference>
<protein>
    <recommendedName>
        <fullName evidence="3">Phage tail assembly chaperone</fullName>
    </recommendedName>
</protein>
<gene>
    <name evidence="1" type="ORF">GO984_13630</name>
</gene>
<comment type="caution">
    <text evidence="1">The sequence shown here is derived from an EMBL/GenBank/DDBJ whole genome shotgun (WGS) entry which is preliminary data.</text>
</comment>
<name>A0A6L6WGN2_9RHOB</name>
<dbReference type="RefSeq" id="WP_157023079.1">
    <property type="nucleotide sequence ID" value="NZ_WQLV01000008.1"/>
</dbReference>
<accession>A0A6L6WGN2</accession>
<dbReference type="AlphaFoldDB" id="A0A6L6WGN2"/>
<organism evidence="1 2">
    <name type="scientific">Parasedimentitalea huanghaiensis</name>
    <dbReference type="NCBI Taxonomy" id="2682100"/>
    <lineage>
        <taxon>Bacteria</taxon>
        <taxon>Pseudomonadati</taxon>
        <taxon>Pseudomonadota</taxon>
        <taxon>Alphaproteobacteria</taxon>
        <taxon>Rhodobacterales</taxon>
        <taxon>Paracoccaceae</taxon>
        <taxon>Parasedimentitalea</taxon>
    </lineage>
</organism>
<dbReference type="Proteomes" id="UP000478892">
    <property type="component" value="Unassembled WGS sequence"/>
</dbReference>
<proteinExistence type="predicted"/>
<dbReference type="EMBL" id="WQLV01000008">
    <property type="protein sequence ID" value="MVO16854.1"/>
    <property type="molecule type" value="Genomic_DNA"/>
</dbReference>
<evidence type="ECO:0000313" key="2">
    <source>
        <dbReference type="Proteomes" id="UP000478892"/>
    </source>
</evidence>
<sequence length="109" mass="12191">MFNVVTIPKFTRTVKVQVPDGDSHVEQSFKANFQVLSDDKSEGLNWSDIDGIKAFLREAMISADELVDEKNEPVAFSDEIREGLLSLPYVRVALLKTYTLAQVQESVGN</sequence>